<gene>
    <name evidence="2" type="ORF">BN948_01604</name>
</gene>
<dbReference type="RefSeq" id="WP_009518089.1">
    <property type="nucleotide sequence ID" value="NZ_CCAE010000009.1"/>
</dbReference>
<sequence>MQIVPSLPGSPPHRVDAEARGVNPGAAPAAPRAAAGVADAATARAAPARPALTRGLKDFDLSRQSGVAGAQLAGVFLDRLQQGLQALRQQYTAQLGADPEQATVSAPAADALRAGLKATWSQRARATAGALDAQLRIGEPGQARQDFHIRGLSRHALTSGSREVLTVVTGNAPAPLTATLDPELGAAANLRRLDQALAPVGLRVRADDAGEPVFSVPEAEWPRFHDRVLIKGEGRRFPDGQAQAVRTPALPSALGDAVFDAPGSEPASLREALGRVTVGIAAVTGAQQRAQAVLIEQHQGLQHAGHAQGTVKTTPERAQHLAEGFALRLREAGFARYEAVAPTVAGISRERVRSLLG</sequence>
<evidence type="ECO:0000313" key="3">
    <source>
        <dbReference type="Proteomes" id="UP000028878"/>
    </source>
</evidence>
<evidence type="ECO:0000313" key="2">
    <source>
        <dbReference type="EMBL" id="CDN87185.1"/>
    </source>
</evidence>
<accession>A0A1L1PPB4</accession>
<proteinExistence type="predicted"/>
<keyword evidence="3" id="KW-1185">Reference proteome</keyword>
<reference evidence="3" key="1">
    <citation type="submission" date="2014-11" db="EMBL/GenBank/DDBJ databases">
        <title>Draft genome sequence of Hydrogenophaga intermedia S1.</title>
        <authorList>
            <person name="Gan H.M."/>
            <person name="Chew T.H."/>
            <person name="Stolz A."/>
        </authorList>
    </citation>
    <scope>NUCLEOTIDE SEQUENCE [LARGE SCALE GENOMIC DNA]</scope>
    <source>
        <strain evidence="3">S1</strain>
    </source>
</reference>
<organism evidence="2 3">
    <name type="scientific">Hydrogenophaga intermedia</name>
    <dbReference type="NCBI Taxonomy" id="65786"/>
    <lineage>
        <taxon>Bacteria</taxon>
        <taxon>Pseudomonadati</taxon>
        <taxon>Pseudomonadota</taxon>
        <taxon>Betaproteobacteria</taxon>
        <taxon>Burkholderiales</taxon>
        <taxon>Comamonadaceae</taxon>
        <taxon>Hydrogenophaga</taxon>
    </lineage>
</organism>
<feature type="compositionally biased region" description="Low complexity" evidence="1">
    <location>
        <begin position="20"/>
        <end position="29"/>
    </location>
</feature>
<dbReference type="AlphaFoldDB" id="A0A1L1PPB4"/>
<evidence type="ECO:0000256" key="1">
    <source>
        <dbReference type="SAM" id="MobiDB-lite"/>
    </source>
</evidence>
<protein>
    <submittedName>
        <fullName evidence="2">Uncharacterized protein</fullName>
    </submittedName>
</protein>
<dbReference type="Proteomes" id="UP000028878">
    <property type="component" value="Unassembled WGS sequence"/>
</dbReference>
<dbReference type="EMBL" id="CCAE010000009">
    <property type="protein sequence ID" value="CDN87185.1"/>
    <property type="molecule type" value="Genomic_DNA"/>
</dbReference>
<feature type="region of interest" description="Disordered" evidence="1">
    <location>
        <begin position="1"/>
        <end position="29"/>
    </location>
</feature>
<name>A0A1L1PPB4_HYDIT</name>